<evidence type="ECO:0000313" key="2">
    <source>
        <dbReference type="Proteomes" id="UP000228765"/>
    </source>
</evidence>
<accession>A0A291L9Z0</accession>
<name>A0A291L9Z0_9CAUD</name>
<protein>
    <submittedName>
        <fullName evidence="1">Uncharacterized protein</fullName>
    </submittedName>
</protein>
<evidence type="ECO:0000313" key="1">
    <source>
        <dbReference type="EMBL" id="ATI15705.1"/>
    </source>
</evidence>
<organism evidence="1 2">
    <name type="scientific">Bordetella phage vB_BbrM_PHB04</name>
    <dbReference type="NCBI Taxonomy" id="2029657"/>
    <lineage>
        <taxon>Viruses</taxon>
        <taxon>Duplodnaviria</taxon>
        <taxon>Heunggongvirae</taxon>
        <taxon>Uroviricota</taxon>
        <taxon>Caudoviricetes</taxon>
        <taxon>Phabquatrovirus</taxon>
        <taxon>Phabquatrovirus PHB04</taxon>
    </lineage>
</organism>
<dbReference type="EMBL" id="MF663786">
    <property type="protein sequence ID" value="ATI15705.1"/>
    <property type="molecule type" value="Genomic_DNA"/>
</dbReference>
<dbReference type="RefSeq" id="YP_009792753.1">
    <property type="nucleotide sequence ID" value="NC_047861.1"/>
</dbReference>
<dbReference type="Proteomes" id="UP000228765">
    <property type="component" value="Segment"/>
</dbReference>
<keyword evidence="2" id="KW-1185">Reference proteome</keyword>
<dbReference type="KEGG" id="vg:54982961"/>
<sequence>MQKPAPFSRVTGFARLLAAAMAMPAAFRQSAMAQIGTYESRGHGTGRWLGLSRNTVAQNKRAALKARNRARNKAAHRG</sequence>
<proteinExistence type="predicted"/>
<reference evidence="1 2" key="1">
    <citation type="submission" date="2017-08" db="EMBL/GenBank/DDBJ databases">
        <title>Complete genome sequence of a novel bacteriophage infecting Bordetella bronchiseptica.</title>
        <authorList>
            <person name="Chen Y."/>
            <person name="Song J."/>
            <person name="Wu B."/>
        </authorList>
    </citation>
    <scope>NUCLEOTIDE SEQUENCE [LARGE SCALE GENOMIC DNA]</scope>
</reference>
<dbReference type="GeneID" id="54982961"/>